<comment type="catalytic activity">
    <reaction evidence="1">
        <text>a 4-O-methyl-thymidine in DNA + L-cysteinyl-[protein] = a thymidine in DNA + S-methyl-L-cysteinyl-[protein]</text>
        <dbReference type="Rhea" id="RHEA:53428"/>
        <dbReference type="Rhea" id="RHEA-COMP:10131"/>
        <dbReference type="Rhea" id="RHEA-COMP:10132"/>
        <dbReference type="Rhea" id="RHEA-COMP:13555"/>
        <dbReference type="Rhea" id="RHEA-COMP:13556"/>
        <dbReference type="ChEBI" id="CHEBI:29950"/>
        <dbReference type="ChEBI" id="CHEBI:82612"/>
        <dbReference type="ChEBI" id="CHEBI:137386"/>
        <dbReference type="ChEBI" id="CHEBI:137387"/>
        <dbReference type="EC" id="2.1.1.63"/>
    </reaction>
</comment>
<accession>A0A0C9ZJ22</accession>
<dbReference type="Pfam" id="PF01035">
    <property type="entry name" value="DNA_binding_1"/>
    <property type="match status" value="1"/>
</dbReference>
<dbReference type="PANTHER" id="PTHR10815">
    <property type="entry name" value="METHYLATED-DNA--PROTEIN-CYSTEINE METHYLTRANSFERASE"/>
    <property type="match status" value="1"/>
</dbReference>
<feature type="non-terminal residue" evidence="13">
    <location>
        <position position="1"/>
    </location>
</feature>
<reference evidence="13 14" key="1">
    <citation type="submission" date="2014-04" db="EMBL/GenBank/DDBJ databases">
        <authorList>
            <consortium name="DOE Joint Genome Institute"/>
            <person name="Kuo A."/>
            <person name="Kohler A."/>
            <person name="Costa M.D."/>
            <person name="Nagy L.G."/>
            <person name="Floudas D."/>
            <person name="Copeland A."/>
            <person name="Barry K.W."/>
            <person name="Cichocki N."/>
            <person name="Veneault-Fourrey C."/>
            <person name="LaButti K."/>
            <person name="Lindquist E.A."/>
            <person name="Lipzen A."/>
            <person name="Lundell T."/>
            <person name="Morin E."/>
            <person name="Murat C."/>
            <person name="Sun H."/>
            <person name="Tunlid A."/>
            <person name="Henrissat B."/>
            <person name="Grigoriev I.V."/>
            <person name="Hibbett D.S."/>
            <person name="Martin F."/>
            <person name="Nordberg H.P."/>
            <person name="Cantor M.N."/>
            <person name="Hua S.X."/>
        </authorList>
    </citation>
    <scope>NUCLEOTIDE SEQUENCE [LARGE SCALE GENOMIC DNA]</scope>
    <source>
        <strain evidence="13 14">441</strain>
    </source>
</reference>
<sequence length="97" mass="10631">VYDFTRKVPHGRVTTYKDVCTAIGQGSPRSVGSALRKNPFAPTVPCHRVVASNYYVGGFFGEWGASRCSAKIHMLTNEGVEFTTDGYLATKSVIWRG</sequence>
<evidence type="ECO:0000256" key="8">
    <source>
        <dbReference type="ARBA" id="ARBA00023204"/>
    </source>
</evidence>
<keyword evidence="5" id="KW-0489">Methyltransferase</keyword>
<reference evidence="14" key="2">
    <citation type="submission" date="2015-01" db="EMBL/GenBank/DDBJ databases">
        <title>Evolutionary Origins and Diversification of the Mycorrhizal Mutualists.</title>
        <authorList>
            <consortium name="DOE Joint Genome Institute"/>
            <consortium name="Mycorrhizal Genomics Consortium"/>
            <person name="Kohler A."/>
            <person name="Kuo A."/>
            <person name="Nagy L.G."/>
            <person name="Floudas D."/>
            <person name="Copeland A."/>
            <person name="Barry K.W."/>
            <person name="Cichocki N."/>
            <person name="Veneault-Fourrey C."/>
            <person name="LaButti K."/>
            <person name="Lindquist E.A."/>
            <person name="Lipzen A."/>
            <person name="Lundell T."/>
            <person name="Morin E."/>
            <person name="Murat C."/>
            <person name="Riley R."/>
            <person name="Ohm R."/>
            <person name="Sun H."/>
            <person name="Tunlid A."/>
            <person name="Henrissat B."/>
            <person name="Grigoriev I.V."/>
            <person name="Hibbett D.S."/>
            <person name="Martin F."/>
        </authorList>
    </citation>
    <scope>NUCLEOTIDE SEQUENCE [LARGE SCALE GENOMIC DNA]</scope>
    <source>
        <strain evidence="14">441</strain>
    </source>
</reference>
<comment type="similarity">
    <text evidence="2">Belongs to the MGMT family.</text>
</comment>
<feature type="domain" description="Methylated-DNA-[protein]-cysteine S-methyltransferase DNA binding" evidence="12">
    <location>
        <begin position="1"/>
        <end position="80"/>
    </location>
</feature>
<dbReference type="SUPFAM" id="SSF46767">
    <property type="entry name" value="Methylated DNA-protein cysteine methyltransferase, C-terminal domain"/>
    <property type="match status" value="1"/>
</dbReference>
<organism evidence="13 14">
    <name type="scientific">Pisolithus microcarpus 441</name>
    <dbReference type="NCBI Taxonomy" id="765257"/>
    <lineage>
        <taxon>Eukaryota</taxon>
        <taxon>Fungi</taxon>
        <taxon>Dikarya</taxon>
        <taxon>Basidiomycota</taxon>
        <taxon>Agaricomycotina</taxon>
        <taxon>Agaricomycetes</taxon>
        <taxon>Agaricomycetidae</taxon>
        <taxon>Boletales</taxon>
        <taxon>Sclerodermatineae</taxon>
        <taxon>Pisolithaceae</taxon>
        <taxon>Pisolithus</taxon>
    </lineage>
</organism>
<evidence type="ECO:0000256" key="11">
    <source>
        <dbReference type="ARBA" id="ARBA00049348"/>
    </source>
</evidence>
<dbReference type="InterPro" id="IPR036388">
    <property type="entry name" value="WH-like_DNA-bd_sf"/>
</dbReference>
<evidence type="ECO:0000256" key="1">
    <source>
        <dbReference type="ARBA" id="ARBA00001286"/>
    </source>
</evidence>
<dbReference type="Gene3D" id="1.10.10.10">
    <property type="entry name" value="Winged helix-like DNA-binding domain superfamily/Winged helix DNA-binding domain"/>
    <property type="match status" value="1"/>
</dbReference>
<keyword evidence="6" id="KW-0808">Transferase</keyword>
<dbReference type="GO" id="GO:0032259">
    <property type="term" value="P:methylation"/>
    <property type="evidence" value="ECO:0007669"/>
    <property type="project" value="UniProtKB-KW"/>
</dbReference>
<dbReference type="PROSITE" id="PS00374">
    <property type="entry name" value="MGMT"/>
    <property type="match status" value="1"/>
</dbReference>
<keyword evidence="8" id="KW-0234">DNA repair</keyword>
<gene>
    <name evidence="13" type="ORF">PISMIDRAFT_102488</name>
</gene>
<dbReference type="AlphaFoldDB" id="A0A0C9ZJ22"/>
<keyword evidence="14" id="KW-1185">Reference proteome</keyword>
<evidence type="ECO:0000313" key="13">
    <source>
        <dbReference type="EMBL" id="KIK22482.1"/>
    </source>
</evidence>
<evidence type="ECO:0000256" key="10">
    <source>
        <dbReference type="ARBA" id="ARBA00031621"/>
    </source>
</evidence>
<dbReference type="HOGENOM" id="CLU_000445_52_3_1"/>
<evidence type="ECO:0000256" key="4">
    <source>
        <dbReference type="ARBA" id="ARBA00015377"/>
    </source>
</evidence>
<dbReference type="EC" id="2.1.1.63" evidence="3"/>
<evidence type="ECO:0000313" key="14">
    <source>
        <dbReference type="Proteomes" id="UP000054018"/>
    </source>
</evidence>
<dbReference type="OrthoDB" id="1907495at2759"/>
<keyword evidence="7" id="KW-0227">DNA damage</keyword>
<evidence type="ECO:0000256" key="7">
    <source>
        <dbReference type="ARBA" id="ARBA00022763"/>
    </source>
</evidence>
<evidence type="ECO:0000256" key="2">
    <source>
        <dbReference type="ARBA" id="ARBA00008711"/>
    </source>
</evidence>
<protein>
    <recommendedName>
        <fullName evidence="4">Methylated-DNA--protein-cysteine methyltransferase</fullName>
        <ecNumber evidence="3">2.1.1.63</ecNumber>
    </recommendedName>
    <alternativeName>
        <fullName evidence="9">6-O-methylguanine-DNA methyltransferase</fullName>
    </alternativeName>
    <alternativeName>
        <fullName evidence="10">O-6-methylguanine-DNA-alkyltransferase</fullName>
    </alternativeName>
</protein>
<comment type="catalytic activity">
    <reaction evidence="11">
        <text>a 6-O-methyl-2'-deoxyguanosine in DNA + L-cysteinyl-[protein] = S-methyl-L-cysteinyl-[protein] + a 2'-deoxyguanosine in DNA</text>
        <dbReference type="Rhea" id="RHEA:24000"/>
        <dbReference type="Rhea" id="RHEA-COMP:10131"/>
        <dbReference type="Rhea" id="RHEA-COMP:10132"/>
        <dbReference type="Rhea" id="RHEA-COMP:11367"/>
        <dbReference type="Rhea" id="RHEA-COMP:11368"/>
        <dbReference type="ChEBI" id="CHEBI:29950"/>
        <dbReference type="ChEBI" id="CHEBI:82612"/>
        <dbReference type="ChEBI" id="CHEBI:85445"/>
        <dbReference type="ChEBI" id="CHEBI:85448"/>
        <dbReference type="EC" id="2.1.1.63"/>
    </reaction>
</comment>
<dbReference type="EMBL" id="KN833739">
    <property type="protein sequence ID" value="KIK22482.1"/>
    <property type="molecule type" value="Genomic_DNA"/>
</dbReference>
<dbReference type="GO" id="GO:0003908">
    <property type="term" value="F:methylated-DNA-[protein]-cysteine S-methyltransferase activity"/>
    <property type="evidence" value="ECO:0007669"/>
    <property type="project" value="UniProtKB-EC"/>
</dbReference>
<evidence type="ECO:0000256" key="3">
    <source>
        <dbReference type="ARBA" id="ARBA00011918"/>
    </source>
</evidence>
<dbReference type="InterPro" id="IPR036217">
    <property type="entry name" value="MethylDNA_cys_MeTrfase_DNAb"/>
</dbReference>
<evidence type="ECO:0000256" key="9">
    <source>
        <dbReference type="ARBA" id="ARBA00030795"/>
    </source>
</evidence>
<proteinExistence type="inferred from homology"/>
<name>A0A0C9ZJ22_9AGAM</name>
<evidence type="ECO:0000256" key="5">
    <source>
        <dbReference type="ARBA" id="ARBA00022603"/>
    </source>
</evidence>
<dbReference type="NCBIfam" id="TIGR00589">
    <property type="entry name" value="ogt"/>
    <property type="match status" value="1"/>
</dbReference>
<dbReference type="STRING" id="765257.A0A0C9ZJ22"/>
<dbReference type="GO" id="GO:0006281">
    <property type="term" value="P:DNA repair"/>
    <property type="evidence" value="ECO:0007669"/>
    <property type="project" value="UniProtKB-KW"/>
</dbReference>
<dbReference type="InterPro" id="IPR014048">
    <property type="entry name" value="MethylDNA_cys_MeTrfase_DNA-bd"/>
</dbReference>
<dbReference type="CDD" id="cd06445">
    <property type="entry name" value="ATase"/>
    <property type="match status" value="1"/>
</dbReference>
<dbReference type="Proteomes" id="UP000054018">
    <property type="component" value="Unassembled WGS sequence"/>
</dbReference>
<evidence type="ECO:0000256" key="6">
    <source>
        <dbReference type="ARBA" id="ARBA00022679"/>
    </source>
</evidence>
<dbReference type="InterPro" id="IPR001497">
    <property type="entry name" value="MethylDNA_cys_MeTrfase_AS"/>
</dbReference>
<evidence type="ECO:0000259" key="12">
    <source>
        <dbReference type="Pfam" id="PF01035"/>
    </source>
</evidence>
<dbReference type="PANTHER" id="PTHR10815:SF13">
    <property type="entry name" value="METHYLATED-DNA--PROTEIN-CYSTEINE METHYLTRANSFERASE"/>
    <property type="match status" value="1"/>
</dbReference>